<feature type="compositionally biased region" description="Basic and acidic residues" evidence="1">
    <location>
        <begin position="17"/>
        <end position="34"/>
    </location>
</feature>
<reference evidence="2 3" key="1">
    <citation type="journal article" date="2013" name="Curr. Biol.">
        <title>The Genome of the Foraminiferan Reticulomyxa filosa.</title>
        <authorList>
            <person name="Glockner G."/>
            <person name="Hulsmann N."/>
            <person name="Schleicher M."/>
            <person name="Noegel A.A."/>
            <person name="Eichinger L."/>
            <person name="Gallinger C."/>
            <person name="Pawlowski J."/>
            <person name="Sierra R."/>
            <person name="Euteneuer U."/>
            <person name="Pillet L."/>
            <person name="Moustafa A."/>
            <person name="Platzer M."/>
            <person name="Groth M."/>
            <person name="Szafranski K."/>
            <person name="Schliwa M."/>
        </authorList>
    </citation>
    <scope>NUCLEOTIDE SEQUENCE [LARGE SCALE GENOMIC DNA]</scope>
</reference>
<comment type="caution">
    <text evidence="2">The sequence shown here is derived from an EMBL/GenBank/DDBJ whole genome shotgun (WGS) entry which is preliminary data.</text>
</comment>
<protein>
    <submittedName>
        <fullName evidence="2">Kinesin family member 10</fullName>
    </submittedName>
</protein>
<sequence>MSKAKCKNVQKKKNIKKNRDMGISTKERAIDKNKNNKNNNNNNNNNNNEMTMDNNKRIETGEPNNLEWNSQWESLPLNLKRSSSN</sequence>
<feature type="compositionally biased region" description="Basic residues" evidence="1">
    <location>
        <begin position="1"/>
        <end position="16"/>
    </location>
</feature>
<accession>X6PAF4</accession>
<feature type="region of interest" description="Disordered" evidence="1">
    <location>
        <begin position="1"/>
        <end position="70"/>
    </location>
</feature>
<evidence type="ECO:0000313" key="3">
    <source>
        <dbReference type="Proteomes" id="UP000023152"/>
    </source>
</evidence>
<feature type="compositionally biased region" description="Low complexity" evidence="1">
    <location>
        <begin position="36"/>
        <end position="48"/>
    </location>
</feature>
<evidence type="ECO:0000256" key="1">
    <source>
        <dbReference type="SAM" id="MobiDB-lite"/>
    </source>
</evidence>
<name>X6PAF4_RETFI</name>
<proteinExistence type="predicted"/>
<dbReference type="Proteomes" id="UP000023152">
    <property type="component" value="Unassembled WGS sequence"/>
</dbReference>
<evidence type="ECO:0000313" key="2">
    <source>
        <dbReference type="EMBL" id="ETO34627.1"/>
    </source>
</evidence>
<feature type="non-terminal residue" evidence="2">
    <location>
        <position position="85"/>
    </location>
</feature>
<dbReference type="AlphaFoldDB" id="X6PAF4"/>
<keyword evidence="3" id="KW-1185">Reference proteome</keyword>
<dbReference type="EMBL" id="ASPP01002410">
    <property type="protein sequence ID" value="ETO34627.1"/>
    <property type="molecule type" value="Genomic_DNA"/>
</dbReference>
<organism evidence="2 3">
    <name type="scientific">Reticulomyxa filosa</name>
    <dbReference type="NCBI Taxonomy" id="46433"/>
    <lineage>
        <taxon>Eukaryota</taxon>
        <taxon>Sar</taxon>
        <taxon>Rhizaria</taxon>
        <taxon>Retaria</taxon>
        <taxon>Foraminifera</taxon>
        <taxon>Monothalamids</taxon>
        <taxon>Reticulomyxidae</taxon>
        <taxon>Reticulomyxa</taxon>
    </lineage>
</organism>
<gene>
    <name evidence="2" type="ORF">RFI_02463</name>
</gene>